<dbReference type="AlphaFoldDB" id="A0A4V3DGH7"/>
<protein>
    <recommendedName>
        <fullName evidence="2">Oxidoreductase molybdopterin-binding domain-containing protein</fullName>
    </recommendedName>
</protein>
<keyword evidence="1" id="KW-0732">Signal</keyword>
<dbReference type="OrthoDB" id="9798763at2"/>
<feature type="chain" id="PRO_5020797407" description="Oxidoreductase molybdopterin-binding domain-containing protein" evidence="1">
    <location>
        <begin position="20"/>
        <end position="168"/>
    </location>
</feature>
<name>A0A4V3DGH7_9GAMM</name>
<evidence type="ECO:0000313" key="3">
    <source>
        <dbReference type="EMBL" id="TDR14201.1"/>
    </source>
</evidence>
<dbReference type="RefSeq" id="WP_133561655.1">
    <property type="nucleotide sequence ID" value="NZ_SNZA01000002.1"/>
</dbReference>
<evidence type="ECO:0000259" key="2">
    <source>
        <dbReference type="Pfam" id="PF00174"/>
    </source>
</evidence>
<dbReference type="InterPro" id="IPR036374">
    <property type="entry name" value="OxRdtase_Mopterin-bd_sf"/>
</dbReference>
<organism evidence="3 4">
    <name type="scientific">Marinomonas communis</name>
    <dbReference type="NCBI Taxonomy" id="28254"/>
    <lineage>
        <taxon>Bacteria</taxon>
        <taxon>Pseudomonadati</taxon>
        <taxon>Pseudomonadota</taxon>
        <taxon>Gammaproteobacteria</taxon>
        <taxon>Oceanospirillales</taxon>
        <taxon>Oceanospirillaceae</taxon>
        <taxon>Marinomonas</taxon>
    </lineage>
</organism>
<dbReference type="InterPro" id="IPR000572">
    <property type="entry name" value="OxRdtase_Mopterin-bd_dom"/>
</dbReference>
<reference evidence="3 4" key="1">
    <citation type="submission" date="2019-03" db="EMBL/GenBank/DDBJ databases">
        <title>Genomic Encyclopedia of Type Strains, Phase IV (KMG-IV): sequencing the most valuable type-strain genomes for metagenomic binning, comparative biology and taxonomic classification.</title>
        <authorList>
            <person name="Goeker M."/>
        </authorList>
    </citation>
    <scope>NUCLEOTIDE SEQUENCE [LARGE SCALE GENOMIC DNA]</scope>
    <source>
        <strain evidence="3 4">DSM 5604</strain>
    </source>
</reference>
<dbReference type="Proteomes" id="UP000295729">
    <property type="component" value="Unassembled WGS sequence"/>
</dbReference>
<evidence type="ECO:0000313" key="4">
    <source>
        <dbReference type="Proteomes" id="UP000295729"/>
    </source>
</evidence>
<feature type="domain" description="Oxidoreductase molybdopterin-binding" evidence="2">
    <location>
        <begin position="65"/>
        <end position="138"/>
    </location>
</feature>
<dbReference type="Pfam" id="PF00174">
    <property type="entry name" value="Oxidored_molyb"/>
    <property type="match status" value="1"/>
</dbReference>
<sequence length="168" mass="19238">MKRFAIWILLFGLSSATFAAIDAPTGRVVLTVSGAIDHTNVPERPLAQFDLAMLKQLPAHEITTHNPWEEGEHHYVGFNPKDLLALLKSRGDLIRLTAFNQYITEIPMSDFEDWDTIIAYEMDGKPIPVRNKGPLMVIYNFDQHPELRNEAYYGRSIWQIQSLKVMEP</sequence>
<proteinExistence type="predicted"/>
<comment type="caution">
    <text evidence="3">The sequence shown here is derived from an EMBL/GenBank/DDBJ whole genome shotgun (WGS) entry which is preliminary data.</text>
</comment>
<evidence type="ECO:0000256" key="1">
    <source>
        <dbReference type="SAM" id="SignalP"/>
    </source>
</evidence>
<keyword evidence="4" id="KW-1185">Reference proteome</keyword>
<accession>A0A4V3DGH7</accession>
<gene>
    <name evidence="3" type="ORF">C8D85_1734</name>
</gene>
<feature type="signal peptide" evidence="1">
    <location>
        <begin position="1"/>
        <end position="19"/>
    </location>
</feature>
<dbReference type="SUPFAM" id="SSF56524">
    <property type="entry name" value="Oxidoreductase molybdopterin-binding domain"/>
    <property type="match status" value="1"/>
</dbReference>
<dbReference type="Gene3D" id="3.90.420.10">
    <property type="entry name" value="Oxidoreductase, molybdopterin-binding domain"/>
    <property type="match status" value="1"/>
</dbReference>
<dbReference type="EMBL" id="SNZA01000002">
    <property type="protein sequence ID" value="TDR14201.1"/>
    <property type="molecule type" value="Genomic_DNA"/>
</dbReference>